<dbReference type="InterPro" id="IPR042104">
    <property type="entry name" value="PKS_dehydratase_sf"/>
</dbReference>
<name>A0AA44MP08_STREE</name>
<gene>
    <name evidence="2" type="ORF">A5N45_14725</name>
</gene>
<comment type="caution">
    <text evidence="2">The sequence shown here is derived from an EMBL/GenBank/DDBJ whole genome shotgun (WGS) entry which is preliminary data.</text>
</comment>
<proteinExistence type="predicted"/>
<protein>
    <recommendedName>
        <fullName evidence="1">Polyketide synthase dehydratase domain-containing protein</fullName>
    </recommendedName>
</protein>
<evidence type="ECO:0000313" key="2">
    <source>
        <dbReference type="EMBL" id="OYL13340.1"/>
    </source>
</evidence>
<dbReference type="Proteomes" id="UP000214939">
    <property type="component" value="Unassembled WGS sequence"/>
</dbReference>
<evidence type="ECO:0000259" key="1">
    <source>
        <dbReference type="Pfam" id="PF14765"/>
    </source>
</evidence>
<evidence type="ECO:0000313" key="3">
    <source>
        <dbReference type="Proteomes" id="UP000214939"/>
    </source>
</evidence>
<reference evidence="2 3" key="1">
    <citation type="submission" date="2017-07" db="EMBL/GenBank/DDBJ databases">
        <title>Invasive disease caused simultaneously by more than one serotype of Streptococcus pneumoniae, South Africa.</title>
        <authorList>
            <person name="Ndlangisa K."/>
            <person name="Du Plessis M."/>
            <person name="Von Gottberg A."/>
        </authorList>
    </citation>
    <scope>NUCLEOTIDE SEQUENCE [LARGE SCALE GENOMIC DNA]</scope>
    <source>
        <strain evidence="2 3">8227-15B</strain>
    </source>
</reference>
<dbReference type="Pfam" id="PF14765">
    <property type="entry name" value="PS-DH"/>
    <property type="match status" value="1"/>
</dbReference>
<feature type="non-terminal residue" evidence="2">
    <location>
        <position position="1"/>
    </location>
</feature>
<dbReference type="EMBL" id="NNBW01000869">
    <property type="protein sequence ID" value="OYL13340.1"/>
    <property type="molecule type" value="Genomic_DNA"/>
</dbReference>
<dbReference type="AlphaFoldDB" id="A0AA44MP08"/>
<organism evidence="2 3">
    <name type="scientific">Streptococcus pneumoniae</name>
    <dbReference type="NCBI Taxonomy" id="1313"/>
    <lineage>
        <taxon>Bacteria</taxon>
        <taxon>Bacillati</taxon>
        <taxon>Bacillota</taxon>
        <taxon>Bacilli</taxon>
        <taxon>Lactobacillales</taxon>
        <taxon>Streptococcaceae</taxon>
        <taxon>Streptococcus</taxon>
    </lineage>
</organism>
<feature type="domain" description="Polyketide synthase dehydratase" evidence="1">
    <location>
        <begin position="2"/>
        <end position="48"/>
    </location>
</feature>
<sequence length="67" mass="7675">KIWSYIRYSSDSKAENKVRKYDIDLCDENGRVCVRMKGASMRALDGEQHSKPQLLTDSQLTGHTVMI</sequence>
<feature type="non-terminal residue" evidence="2">
    <location>
        <position position="67"/>
    </location>
</feature>
<dbReference type="RefSeq" id="WP_146657681.1">
    <property type="nucleotide sequence ID" value="NZ_NNBW01000869.1"/>
</dbReference>
<accession>A0AA44MP08</accession>
<dbReference type="Gene3D" id="3.10.129.110">
    <property type="entry name" value="Polyketide synthase dehydratase"/>
    <property type="match status" value="1"/>
</dbReference>
<dbReference type="InterPro" id="IPR049551">
    <property type="entry name" value="PKS_DH_C"/>
</dbReference>